<proteinExistence type="predicted"/>
<dbReference type="Proteomes" id="UP001596415">
    <property type="component" value="Unassembled WGS sequence"/>
</dbReference>
<keyword evidence="2" id="KW-1185">Reference proteome</keyword>
<evidence type="ECO:0000313" key="2">
    <source>
        <dbReference type="Proteomes" id="UP001596415"/>
    </source>
</evidence>
<accession>A0ABW2MR38</accession>
<evidence type="ECO:0000313" key="1">
    <source>
        <dbReference type="EMBL" id="MFC7357346.1"/>
    </source>
</evidence>
<organism evidence="1 2">
    <name type="scientific">Jejudonia soesokkakensis</name>
    <dbReference type="NCBI Taxonomy" id="1323432"/>
    <lineage>
        <taxon>Bacteria</taxon>
        <taxon>Pseudomonadati</taxon>
        <taxon>Bacteroidota</taxon>
        <taxon>Flavobacteriia</taxon>
        <taxon>Flavobacteriales</taxon>
        <taxon>Flavobacteriaceae</taxon>
        <taxon>Jejudonia</taxon>
    </lineage>
</organism>
<name>A0ABW2MR38_9FLAO</name>
<comment type="caution">
    <text evidence="1">The sequence shown here is derived from an EMBL/GenBank/DDBJ whole genome shotgun (WGS) entry which is preliminary data.</text>
</comment>
<dbReference type="RefSeq" id="WP_380217188.1">
    <property type="nucleotide sequence ID" value="NZ_JBHTBN010000002.1"/>
</dbReference>
<dbReference type="PROSITE" id="PS51257">
    <property type="entry name" value="PROKAR_LIPOPROTEIN"/>
    <property type="match status" value="1"/>
</dbReference>
<reference evidence="2" key="1">
    <citation type="journal article" date="2019" name="Int. J. Syst. Evol. Microbiol.">
        <title>The Global Catalogue of Microorganisms (GCM) 10K type strain sequencing project: providing services to taxonomists for standard genome sequencing and annotation.</title>
        <authorList>
            <consortium name="The Broad Institute Genomics Platform"/>
            <consortium name="The Broad Institute Genome Sequencing Center for Infectious Disease"/>
            <person name="Wu L."/>
            <person name="Ma J."/>
        </authorList>
    </citation>
    <scope>NUCLEOTIDE SEQUENCE [LARGE SCALE GENOMIC DNA]</scope>
    <source>
        <strain evidence="2">CGMCC 1.16306</strain>
    </source>
</reference>
<dbReference type="EMBL" id="JBHTBN010000002">
    <property type="protein sequence ID" value="MFC7357346.1"/>
    <property type="molecule type" value="Genomic_DNA"/>
</dbReference>
<protein>
    <submittedName>
        <fullName evidence="1">Collagen-like protein</fullName>
    </submittedName>
</protein>
<gene>
    <name evidence="1" type="ORF">ACFQO1_06585</name>
</gene>
<sequence length="159" mass="17905">MKKIFLALTVITGITLSSCGDEIIENNNFFLGQTFEVTTTLDLNQDNIYDSGIIPIPGNVEVFESDAILAYRLEEVVNGTDVWSQLPQNFFLQNGDIIQYVFNHTFVDLQVLIDGNYDPIALSTGFTDNQTFRFVVVPSEFANANLTMDQAIEQFNLEF</sequence>